<comment type="catalytic activity">
    <reaction evidence="9 10">
        <text>RNA(n) + a ribonucleoside 5'-triphosphate = RNA(n+1) + diphosphate</text>
        <dbReference type="Rhea" id="RHEA:21248"/>
        <dbReference type="Rhea" id="RHEA-COMP:14527"/>
        <dbReference type="Rhea" id="RHEA-COMP:17342"/>
        <dbReference type="ChEBI" id="CHEBI:33019"/>
        <dbReference type="ChEBI" id="CHEBI:61557"/>
        <dbReference type="ChEBI" id="CHEBI:140395"/>
        <dbReference type="EC" id="2.7.7.6"/>
    </reaction>
</comment>
<comment type="function">
    <text evidence="10">Promotes RNA polymerase assembly. Latches the N- and C-terminal regions of the beta' subunit thereby facilitating its interaction with the beta and alpha subunits.</text>
</comment>
<proteinExistence type="inferred from homology"/>
<evidence type="ECO:0000256" key="4">
    <source>
        <dbReference type="ARBA" id="ARBA00022478"/>
    </source>
</evidence>
<gene>
    <name evidence="10 11" type="primary">rpoZ</name>
    <name evidence="11" type="ORF">COY52_06345</name>
</gene>
<comment type="caution">
    <text evidence="11">The sequence shown here is derived from an EMBL/GenBank/DDBJ whole genome shotgun (WGS) entry which is preliminary data.</text>
</comment>
<dbReference type="GO" id="GO:0003899">
    <property type="term" value="F:DNA-directed RNA polymerase activity"/>
    <property type="evidence" value="ECO:0007669"/>
    <property type="project" value="UniProtKB-UniRule"/>
</dbReference>
<dbReference type="Proteomes" id="UP000229307">
    <property type="component" value="Unassembled WGS sequence"/>
</dbReference>
<evidence type="ECO:0000256" key="2">
    <source>
        <dbReference type="ARBA" id="ARBA00012418"/>
    </source>
</evidence>
<dbReference type="SUPFAM" id="SSF63562">
    <property type="entry name" value="RPB6/omega subunit-like"/>
    <property type="match status" value="1"/>
</dbReference>
<keyword evidence="4 10" id="KW-0240">DNA-directed RNA polymerase</keyword>
<keyword evidence="7 10" id="KW-0804">Transcription</keyword>
<evidence type="ECO:0000256" key="3">
    <source>
        <dbReference type="ARBA" id="ARBA00013725"/>
    </source>
</evidence>
<dbReference type="Pfam" id="PF01192">
    <property type="entry name" value="RNA_pol_Rpb6"/>
    <property type="match status" value="1"/>
</dbReference>
<name>A0A2M7SB19_9BACT</name>
<dbReference type="Gene3D" id="3.90.940.10">
    <property type="match status" value="1"/>
</dbReference>
<comment type="subunit">
    <text evidence="10">The RNAP catalytic core consists of 2 alpha, 1 beta, 1 beta' and 1 omega subunit. When a sigma factor is associated with the core the holoenzyme is formed, which can initiate transcription.</text>
</comment>
<protein>
    <recommendedName>
        <fullName evidence="3 10">DNA-directed RNA polymerase subunit omega</fullName>
        <shortName evidence="10">RNAP omega subunit</shortName>
        <ecNumber evidence="2 10">2.7.7.6</ecNumber>
    </recommendedName>
    <alternativeName>
        <fullName evidence="10">RNA polymerase omega subunit</fullName>
    </alternativeName>
    <alternativeName>
        <fullName evidence="8 10">Transcriptase subunit omega</fullName>
    </alternativeName>
</protein>
<keyword evidence="6 10" id="KW-0548">Nucleotidyltransferase</keyword>
<evidence type="ECO:0000256" key="8">
    <source>
        <dbReference type="ARBA" id="ARBA00029924"/>
    </source>
</evidence>
<sequence>MEKEKVLVDNILNRTEDRYTLINLAAKRARVIVESNDNMKMTEAINRTIEEIREGKLRVKTA</sequence>
<dbReference type="InterPro" id="IPR003716">
    <property type="entry name" value="DNA-dir_RNA_pol_omega"/>
</dbReference>
<accession>A0A2M7SB19</accession>
<dbReference type="InterPro" id="IPR036161">
    <property type="entry name" value="RPB6/omega-like_sf"/>
</dbReference>
<evidence type="ECO:0000313" key="12">
    <source>
        <dbReference type="Proteomes" id="UP000229307"/>
    </source>
</evidence>
<dbReference type="GO" id="GO:0006351">
    <property type="term" value="P:DNA-templated transcription"/>
    <property type="evidence" value="ECO:0007669"/>
    <property type="project" value="UniProtKB-UniRule"/>
</dbReference>
<dbReference type="NCBIfam" id="TIGR00690">
    <property type="entry name" value="rpoZ"/>
    <property type="match status" value="1"/>
</dbReference>
<evidence type="ECO:0000256" key="7">
    <source>
        <dbReference type="ARBA" id="ARBA00023163"/>
    </source>
</evidence>
<dbReference type="AlphaFoldDB" id="A0A2M7SB19"/>
<evidence type="ECO:0000256" key="5">
    <source>
        <dbReference type="ARBA" id="ARBA00022679"/>
    </source>
</evidence>
<evidence type="ECO:0000256" key="10">
    <source>
        <dbReference type="HAMAP-Rule" id="MF_00366"/>
    </source>
</evidence>
<keyword evidence="5 10" id="KW-0808">Transferase</keyword>
<dbReference type="EC" id="2.7.7.6" evidence="2 10"/>
<evidence type="ECO:0000313" key="11">
    <source>
        <dbReference type="EMBL" id="PIZ16659.1"/>
    </source>
</evidence>
<evidence type="ECO:0000256" key="9">
    <source>
        <dbReference type="ARBA" id="ARBA00048552"/>
    </source>
</evidence>
<organism evidence="11 12">
    <name type="scientific">Candidatus Desantisbacteria bacterium CG_4_10_14_0_8_um_filter_48_22</name>
    <dbReference type="NCBI Taxonomy" id="1974543"/>
    <lineage>
        <taxon>Bacteria</taxon>
        <taxon>Candidatus Desantisiibacteriota</taxon>
    </lineage>
</organism>
<dbReference type="InterPro" id="IPR006110">
    <property type="entry name" value="Pol_omega/Rpo6/RPB6"/>
</dbReference>
<evidence type="ECO:0000256" key="1">
    <source>
        <dbReference type="ARBA" id="ARBA00006711"/>
    </source>
</evidence>
<dbReference type="GO" id="GO:0000428">
    <property type="term" value="C:DNA-directed RNA polymerase complex"/>
    <property type="evidence" value="ECO:0007669"/>
    <property type="project" value="UniProtKB-KW"/>
</dbReference>
<dbReference type="HAMAP" id="MF_00366">
    <property type="entry name" value="RNApol_bact_RpoZ"/>
    <property type="match status" value="1"/>
</dbReference>
<dbReference type="SMART" id="SM01409">
    <property type="entry name" value="RNA_pol_Rpb6"/>
    <property type="match status" value="1"/>
</dbReference>
<dbReference type="GO" id="GO:0003677">
    <property type="term" value="F:DNA binding"/>
    <property type="evidence" value="ECO:0007669"/>
    <property type="project" value="UniProtKB-UniRule"/>
</dbReference>
<reference evidence="12" key="1">
    <citation type="submission" date="2017-09" db="EMBL/GenBank/DDBJ databases">
        <title>Depth-based differentiation of microbial function through sediment-hosted aquifers and enrichment of novel symbionts in the deep terrestrial subsurface.</title>
        <authorList>
            <person name="Probst A.J."/>
            <person name="Ladd B."/>
            <person name="Jarett J.K."/>
            <person name="Geller-Mcgrath D.E."/>
            <person name="Sieber C.M.K."/>
            <person name="Emerson J.B."/>
            <person name="Anantharaman K."/>
            <person name="Thomas B.C."/>
            <person name="Malmstrom R."/>
            <person name="Stieglmeier M."/>
            <person name="Klingl A."/>
            <person name="Woyke T."/>
            <person name="Ryan C.M."/>
            <person name="Banfield J.F."/>
        </authorList>
    </citation>
    <scope>NUCLEOTIDE SEQUENCE [LARGE SCALE GENOMIC DNA]</scope>
</reference>
<comment type="similarity">
    <text evidence="1 10">Belongs to the RNA polymerase subunit omega family.</text>
</comment>
<dbReference type="EMBL" id="PFMR01000171">
    <property type="protein sequence ID" value="PIZ16659.1"/>
    <property type="molecule type" value="Genomic_DNA"/>
</dbReference>
<evidence type="ECO:0000256" key="6">
    <source>
        <dbReference type="ARBA" id="ARBA00022695"/>
    </source>
</evidence>